<gene>
    <name evidence="4" type="ORF">S01H1_49079</name>
</gene>
<keyword evidence="2" id="KW-0812">Transmembrane</keyword>
<feature type="transmembrane region" description="Helical" evidence="2">
    <location>
        <begin position="29"/>
        <end position="48"/>
    </location>
</feature>
<feature type="domain" description="Glycosyltransferase subfamily 4-like N-terminal" evidence="3">
    <location>
        <begin position="13"/>
        <end position="138"/>
    </location>
</feature>
<dbReference type="PANTHER" id="PTHR46401">
    <property type="entry name" value="GLYCOSYLTRANSFERASE WBBK-RELATED"/>
    <property type="match status" value="1"/>
</dbReference>
<dbReference type="EMBL" id="BARS01031543">
    <property type="protein sequence ID" value="GAG19349.1"/>
    <property type="molecule type" value="Genomic_DNA"/>
</dbReference>
<keyword evidence="2" id="KW-1133">Transmembrane helix</keyword>
<name>X0VLW7_9ZZZZ</name>
<feature type="non-terminal residue" evidence="4">
    <location>
        <position position="220"/>
    </location>
</feature>
<accession>X0VLW7</accession>
<dbReference type="PANTHER" id="PTHR46401:SF2">
    <property type="entry name" value="GLYCOSYLTRANSFERASE WBBK-RELATED"/>
    <property type="match status" value="1"/>
</dbReference>
<dbReference type="SUPFAM" id="SSF53756">
    <property type="entry name" value="UDP-Glycosyltransferase/glycogen phosphorylase"/>
    <property type="match status" value="1"/>
</dbReference>
<dbReference type="Gene3D" id="3.40.50.2000">
    <property type="entry name" value="Glycogen Phosphorylase B"/>
    <property type="match status" value="2"/>
</dbReference>
<proteinExistence type="predicted"/>
<evidence type="ECO:0000256" key="2">
    <source>
        <dbReference type="SAM" id="Phobius"/>
    </source>
</evidence>
<reference evidence="4" key="1">
    <citation type="journal article" date="2014" name="Front. Microbiol.">
        <title>High frequency of phylogenetically diverse reductive dehalogenase-homologous genes in deep subseafloor sedimentary metagenomes.</title>
        <authorList>
            <person name="Kawai M."/>
            <person name="Futagami T."/>
            <person name="Toyoda A."/>
            <person name="Takaki Y."/>
            <person name="Nishi S."/>
            <person name="Hori S."/>
            <person name="Arai W."/>
            <person name="Tsubouchi T."/>
            <person name="Morono Y."/>
            <person name="Uchiyama I."/>
            <person name="Ito T."/>
            <person name="Fujiyama A."/>
            <person name="Inagaki F."/>
            <person name="Takami H."/>
        </authorList>
    </citation>
    <scope>NUCLEOTIDE SEQUENCE</scope>
    <source>
        <strain evidence="4">Expedition CK06-06</strain>
    </source>
</reference>
<keyword evidence="1" id="KW-0808">Transferase</keyword>
<organism evidence="4">
    <name type="scientific">marine sediment metagenome</name>
    <dbReference type="NCBI Taxonomy" id="412755"/>
    <lineage>
        <taxon>unclassified sequences</taxon>
        <taxon>metagenomes</taxon>
        <taxon>ecological metagenomes</taxon>
    </lineage>
</organism>
<keyword evidence="2" id="KW-0472">Membrane</keyword>
<evidence type="ECO:0000313" key="4">
    <source>
        <dbReference type="EMBL" id="GAG19349.1"/>
    </source>
</evidence>
<dbReference type="GO" id="GO:0009103">
    <property type="term" value="P:lipopolysaccharide biosynthetic process"/>
    <property type="evidence" value="ECO:0007669"/>
    <property type="project" value="TreeGrafter"/>
</dbReference>
<dbReference type="GO" id="GO:0016757">
    <property type="term" value="F:glycosyltransferase activity"/>
    <property type="evidence" value="ECO:0007669"/>
    <property type="project" value="TreeGrafter"/>
</dbReference>
<dbReference type="InterPro" id="IPR028098">
    <property type="entry name" value="Glyco_trans_4-like_N"/>
</dbReference>
<evidence type="ECO:0000259" key="3">
    <source>
        <dbReference type="Pfam" id="PF13579"/>
    </source>
</evidence>
<dbReference type="AlphaFoldDB" id="X0VLW7"/>
<dbReference type="Pfam" id="PF13579">
    <property type="entry name" value="Glyco_trans_4_4"/>
    <property type="match status" value="1"/>
</dbReference>
<comment type="caution">
    <text evidence="4">The sequence shown here is derived from an EMBL/GenBank/DDBJ whole genome shotgun (WGS) entry which is preliminary data.</text>
</comment>
<dbReference type="CDD" id="cd03794">
    <property type="entry name" value="GT4_WbuB-like"/>
    <property type="match status" value="1"/>
</dbReference>
<sequence length="220" mass="24494">MSCALYQKQNIEGINVVVVGTKYSNKQSYLYRVTSFLSFCLLSIYAGLRTKGVDVIYASSTPLTVGIPAMMIKWAKRVPFIFEVRDQWPEIPIELGIITNRFLIKILLWLEKTIYRNCSSIIALSPGQADGIRKVLTPDSRNRGLAEEKPITVIPNSCDIDLFRPDINGSAIRQRMGWGDKLVLLHTGAMGKVNGLDFVIDAAEKLKGNNDIIFVLIGDG</sequence>
<protein>
    <recommendedName>
        <fullName evidence="3">Glycosyltransferase subfamily 4-like N-terminal domain-containing protein</fullName>
    </recommendedName>
</protein>
<evidence type="ECO:0000256" key="1">
    <source>
        <dbReference type="ARBA" id="ARBA00022679"/>
    </source>
</evidence>